<feature type="transmembrane region" description="Helical" evidence="2">
    <location>
        <begin position="36"/>
        <end position="69"/>
    </location>
</feature>
<name>A0A6J2YM46_SITOR</name>
<dbReference type="AlphaFoldDB" id="A0A6J2YM46"/>
<dbReference type="OrthoDB" id="5976774at2759"/>
<organism evidence="3 4">
    <name type="scientific">Sitophilus oryzae</name>
    <name type="common">Rice weevil</name>
    <name type="synonym">Curculio oryzae</name>
    <dbReference type="NCBI Taxonomy" id="7048"/>
    <lineage>
        <taxon>Eukaryota</taxon>
        <taxon>Metazoa</taxon>
        <taxon>Ecdysozoa</taxon>
        <taxon>Arthropoda</taxon>
        <taxon>Hexapoda</taxon>
        <taxon>Insecta</taxon>
        <taxon>Pterygota</taxon>
        <taxon>Neoptera</taxon>
        <taxon>Endopterygota</taxon>
        <taxon>Coleoptera</taxon>
        <taxon>Polyphaga</taxon>
        <taxon>Cucujiformia</taxon>
        <taxon>Curculionidae</taxon>
        <taxon>Dryophthorinae</taxon>
        <taxon>Sitophilus</taxon>
    </lineage>
</organism>
<proteinExistence type="inferred from homology"/>
<dbReference type="PANTHER" id="PTHR31493:SF1">
    <property type="entry name" value="PROTEIN C19ORF12"/>
    <property type="match status" value="1"/>
</dbReference>
<keyword evidence="2" id="KW-1133">Transmembrane helix</keyword>
<dbReference type="Proteomes" id="UP000504635">
    <property type="component" value="Unplaced"/>
</dbReference>
<dbReference type="FunCoup" id="A0A6J2YM46">
    <property type="interactions" value="90"/>
</dbReference>
<comment type="similarity">
    <text evidence="1">Belongs to the C19orf12 family.</text>
</comment>
<keyword evidence="3" id="KW-1185">Reference proteome</keyword>
<dbReference type="GeneID" id="115889290"/>
<evidence type="ECO:0000313" key="3">
    <source>
        <dbReference type="Proteomes" id="UP000504635"/>
    </source>
</evidence>
<protein>
    <submittedName>
        <fullName evidence="4">Protein C19orf12 homolog</fullName>
    </submittedName>
</protein>
<evidence type="ECO:0000313" key="4">
    <source>
        <dbReference type="RefSeq" id="XP_030765098.1"/>
    </source>
</evidence>
<keyword evidence="2" id="KW-0812">Transmembrane</keyword>
<dbReference type="InterPro" id="IPR033369">
    <property type="entry name" value="C19orf12"/>
</dbReference>
<dbReference type="KEGG" id="soy:115889290"/>
<evidence type="ECO:0000256" key="2">
    <source>
        <dbReference type="SAM" id="Phobius"/>
    </source>
</evidence>
<dbReference type="RefSeq" id="XP_030765098.1">
    <property type="nucleotide sequence ID" value="XM_030909238.1"/>
</dbReference>
<accession>A0A6J2YM46</accession>
<dbReference type="InParanoid" id="A0A6J2YM46"/>
<sequence length="145" mass="15677">MLNTRNDETRKKIIEICQTLAEQQELTVTVTESAKGALITGIGVFVGGILLGPLGMAFGGIVSSVGVAVSSKGKFRSVAEIISEMPEDKKDRLINSLTDLSKSFNYEDVLKLLTIALTSADVNTAVITLLKDFVIKELKLQITNY</sequence>
<dbReference type="Pfam" id="PF20721">
    <property type="entry name" value="C19orf12"/>
    <property type="match status" value="1"/>
</dbReference>
<gene>
    <name evidence="4" type="primary">LOC115889290</name>
</gene>
<evidence type="ECO:0000256" key="1">
    <source>
        <dbReference type="ARBA" id="ARBA00029457"/>
    </source>
</evidence>
<keyword evidence="2" id="KW-0472">Membrane</keyword>
<reference evidence="4" key="1">
    <citation type="submission" date="2025-08" db="UniProtKB">
        <authorList>
            <consortium name="RefSeq"/>
        </authorList>
    </citation>
    <scope>IDENTIFICATION</scope>
    <source>
        <tissue evidence="4">Gonads</tissue>
    </source>
</reference>
<dbReference type="PANTHER" id="PTHR31493">
    <property type="entry name" value="NAZO FAMILY MEMBER"/>
    <property type="match status" value="1"/>
</dbReference>